<protein>
    <recommendedName>
        <fullName evidence="5">RRM domain-containing protein</fullName>
    </recommendedName>
</protein>
<dbReference type="InterPro" id="IPR035979">
    <property type="entry name" value="RBD_domain_sf"/>
</dbReference>
<dbReference type="PROSITE" id="PS50102">
    <property type="entry name" value="RRM"/>
    <property type="match status" value="1"/>
</dbReference>
<evidence type="ECO:0000256" key="1">
    <source>
        <dbReference type="ARBA" id="ARBA00022884"/>
    </source>
</evidence>
<name>A0AAW0UYC1_SCYPA</name>
<evidence type="ECO:0000259" key="5">
    <source>
        <dbReference type="PROSITE" id="PS50102"/>
    </source>
</evidence>
<keyword evidence="7" id="KW-1185">Reference proteome</keyword>
<feature type="transmembrane region" description="Helical" evidence="4">
    <location>
        <begin position="299"/>
        <end position="320"/>
    </location>
</feature>
<keyword evidence="1 2" id="KW-0694">RNA-binding</keyword>
<reference evidence="6 7" key="1">
    <citation type="submission" date="2023-03" db="EMBL/GenBank/DDBJ databases">
        <title>High-quality genome of Scylla paramamosain provides insights in environmental adaptation.</title>
        <authorList>
            <person name="Zhang L."/>
        </authorList>
    </citation>
    <scope>NUCLEOTIDE SEQUENCE [LARGE SCALE GENOMIC DNA]</scope>
    <source>
        <strain evidence="6">LZ_2023a</strain>
        <tissue evidence="6">Muscle</tissue>
    </source>
</reference>
<dbReference type="EMBL" id="JARAKH010000004">
    <property type="protein sequence ID" value="KAK8404705.1"/>
    <property type="molecule type" value="Genomic_DNA"/>
</dbReference>
<evidence type="ECO:0000313" key="7">
    <source>
        <dbReference type="Proteomes" id="UP001487740"/>
    </source>
</evidence>
<evidence type="ECO:0000256" key="2">
    <source>
        <dbReference type="PROSITE-ProRule" id="PRU00176"/>
    </source>
</evidence>
<dbReference type="Pfam" id="PF00076">
    <property type="entry name" value="RRM_1"/>
    <property type="match status" value="1"/>
</dbReference>
<gene>
    <name evidence="6" type="ORF">O3P69_007750</name>
</gene>
<dbReference type="SUPFAM" id="SSF54928">
    <property type="entry name" value="RNA-binding domain, RBD"/>
    <property type="match status" value="1"/>
</dbReference>
<evidence type="ECO:0000313" key="6">
    <source>
        <dbReference type="EMBL" id="KAK8404705.1"/>
    </source>
</evidence>
<keyword evidence="4" id="KW-1133">Transmembrane helix</keyword>
<dbReference type="PANTHER" id="PTHR10352">
    <property type="entry name" value="EUKARYOTIC TRANSLATION INITIATION FACTOR 3 SUBUNIT G"/>
    <property type="match status" value="1"/>
</dbReference>
<dbReference type="InterPro" id="IPR012677">
    <property type="entry name" value="Nucleotide-bd_a/b_plait_sf"/>
</dbReference>
<proteinExistence type="predicted"/>
<evidence type="ECO:0000256" key="4">
    <source>
        <dbReference type="SAM" id="Phobius"/>
    </source>
</evidence>
<comment type="caution">
    <text evidence="6">The sequence shown here is derived from an EMBL/GenBank/DDBJ whole genome shotgun (WGS) entry which is preliminary data.</text>
</comment>
<dbReference type="InterPro" id="IPR000504">
    <property type="entry name" value="RRM_dom"/>
</dbReference>
<accession>A0AAW0UYC1</accession>
<dbReference type="GO" id="GO:0003723">
    <property type="term" value="F:RNA binding"/>
    <property type="evidence" value="ECO:0007669"/>
    <property type="project" value="UniProtKB-UniRule"/>
</dbReference>
<feature type="compositionally biased region" description="Low complexity" evidence="3">
    <location>
        <begin position="62"/>
        <end position="80"/>
    </location>
</feature>
<organism evidence="6 7">
    <name type="scientific">Scylla paramamosain</name>
    <name type="common">Mud crab</name>
    <dbReference type="NCBI Taxonomy" id="85552"/>
    <lineage>
        <taxon>Eukaryota</taxon>
        <taxon>Metazoa</taxon>
        <taxon>Ecdysozoa</taxon>
        <taxon>Arthropoda</taxon>
        <taxon>Crustacea</taxon>
        <taxon>Multicrustacea</taxon>
        <taxon>Malacostraca</taxon>
        <taxon>Eumalacostraca</taxon>
        <taxon>Eucarida</taxon>
        <taxon>Decapoda</taxon>
        <taxon>Pleocyemata</taxon>
        <taxon>Brachyura</taxon>
        <taxon>Eubrachyura</taxon>
        <taxon>Portunoidea</taxon>
        <taxon>Portunidae</taxon>
        <taxon>Portuninae</taxon>
        <taxon>Scylla</taxon>
    </lineage>
</organism>
<keyword evidence="4" id="KW-0812">Transmembrane</keyword>
<dbReference type="Proteomes" id="UP001487740">
    <property type="component" value="Unassembled WGS sequence"/>
</dbReference>
<dbReference type="AlphaFoldDB" id="A0AAW0UYC1"/>
<dbReference type="Gene3D" id="3.30.70.330">
    <property type="match status" value="1"/>
</dbReference>
<keyword evidence="4" id="KW-0472">Membrane</keyword>
<feature type="domain" description="RRM" evidence="5">
    <location>
        <begin position="111"/>
        <end position="181"/>
    </location>
</feature>
<sequence>MLINMAAYHNALIDTSYPPHHLPAINGVGVNGVSAAHLNGHAGGPLSHTGSPGSGHQPASGHQHPPQQSQQQQQQQQQQSQHHHQQLVASLSHPGHQHHAASPPHKEHDAIKLFIGQIPRHMEEKDLRPLFDEFGKIYEFTVLKDKLTGMHKATDEPKQREALGGTRVAGSRQPGASACRPGGRAAGWCWPACGVRRWLYRRLTEPTGGAGNGRRLRRVAGGCGEVRREAHGRGTLSSAVSGSVALVSTREGAAAVLSGVVDVATWRTCVRAPGGDNSYGGGWGGGGVLWWCGDGIGSVVAAAAAVGVVAAVVVVMVGQWEEGSGSGMKLQDEDSRATLTSGWEISDGYEVYERKLSYLNCDKVPDPIN</sequence>
<feature type="region of interest" description="Disordered" evidence="3">
    <location>
        <begin position="39"/>
        <end position="108"/>
    </location>
</feature>
<evidence type="ECO:0000256" key="3">
    <source>
        <dbReference type="SAM" id="MobiDB-lite"/>
    </source>
</evidence>